<dbReference type="SUPFAM" id="SSF53098">
    <property type="entry name" value="Ribonuclease H-like"/>
    <property type="match status" value="1"/>
</dbReference>
<dbReference type="GO" id="GO:0003676">
    <property type="term" value="F:nucleic acid binding"/>
    <property type="evidence" value="ECO:0007669"/>
    <property type="project" value="InterPro"/>
</dbReference>
<evidence type="ECO:0000259" key="1">
    <source>
        <dbReference type="PROSITE" id="PS50879"/>
    </source>
</evidence>
<dbReference type="InterPro" id="IPR036397">
    <property type="entry name" value="RNaseH_sf"/>
</dbReference>
<organism evidence="2 3">
    <name type="scientific">Trematosphaeria pertusa</name>
    <dbReference type="NCBI Taxonomy" id="390896"/>
    <lineage>
        <taxon>Eukaryota</taxon>
        <taxon>Fungi</taxon>
        <taxon>Dikarya</taxon>
        <taxon>Ascomycota</taxon>
        <taxon>Pezizomycotina</taxon>
        <taxon>Dothideomycetes</taxon>
        <taxon>Pleosporomycetidae</taxon>
        <taxon>Pleosporales</taxon>
        <taxon>Massarineae</taxon>
        <taxon>Trematosphaeriaceae</taxon>
        <taxon>Trematosphaeria</taxon>
    </lineage>
</organism>
<reference evidence="2" key="1">
    <citation type="journal article" date="2020" name="Stud. Mycol.">
        <title>101 Dothideomycetes genomes: a test case for predicting lifestyles and emergence of pathogens.</title>
        <authorList>
            <person name="Haridas S."/>
            <person name="Albert R."/>
            <person name="Binder M."/>
            <person name="Bloem J."/>
            <person name="Labutti K."/>
            <person name="Salamov A."/>
            <person name="Andreopoulos B."/>
            <person name="Baker S."/>
            <person name="Barry K."/>
            <person name="Bills G."/>
            <person name="Bluhm B."/>
            <person name="Cannon C."/>
            <person name="Castanera R."/>
            <person name="Culley D."/>
            <person name="Daum C."/>
            <person name="Ezra D."/>
            <person name="Gonzalez J."/>
            <person name="Henrissat B."/>
            <person name="Kuo A."/>
            <person name="Liang C."/>
            <person name="Lipzen A."/>
            <person name="Lutzoni F."/>
            <person name="Magnuson J."/>
            <person name="Mondo S."/>
            <person name="Nolan M."/>
            <person name="Ohm R."/>
            <person name="Pangilinan J."/>
            <person name="Park H.-J."/>
            <person name="Ramirez L."/>
            <person name="Alfaro M."/>
            <person name="Sun H."/>
            <person name="Tritt A."/>
            <person name="Yoshinaga Y."/>
            <person name="Zwiers L.-H."/>
            <person name="Turgeon B."/>
            <person name="Goodwin S."/>
            <person name="Spatafora J."/>
            <person name="Crous P."/>
            <person name="Grigoriev I."/>
        </authorList>
    </citation>
    <scope>NUCLEOTIDE SEQUENCE</scope>
    <source>
        <strain evidence="2">CBS 122368</strain>
    </source>
</reference>
<dbReference type="CDD" id="cd09276">
    <property type="entry name" value="Rnase_HI_RT_non_LTR"/>
    <property type="match status" value="1"/>
</dbReference>
<dbReference type="Proteomes" id="UP000800094">
    <property type="component" value="Unassembled WGS sequence"/>
</dbReference>
<dbReference type="Gene3D" id="3.30.420.10">
    <property type="entry name" value="Ribonuclease H-like superfamily/Ribonuclease H"/>
    <property type="match status" value="1"/>
</dbReference>
<dbReference type="InterPro" id="IPR002156">
    <property type="entry name" value="RNaseH_domain"/>
</dbReference>
<name>A0A6A6I9G0_9PLEO</name>
<evidence type="ECO:0000313" key="3">
    <source>
        <dbReference type="Proteomes" id="UP000800094"/>
    </source>
</evidence>
<dbReference type="InterPro" id="IPR012337">
    <property type="entry name" value="RNaseH-like_sf"/>
</dbReference>
<keyword evidence="3" id="KW-1185">Reference proteome</keyword>
<gene>
    <name evidence="2" type="ORF">BU26DRAFT_596668</name>
</gene>
<dbReference type="RefSeq" id="XP_033682015.1">
    <property type="nucleotide sequence ID" value="XM_033834977.1"/>
</dbReference>
<sequence>MARQKPPPEVRYDKRLSAATNNELRYLHKERRLRINRIYDSITHNRGFAATALPYTDGTDDIFQFVPHGYVTGNGETKIFYSDGSFHHDIEKDGLLAAAVAWKERDWQGNEYWEEETTDIERNTGTILDAELEAVLMALEIALQRANEPNNDIRNVIIFTDCQDMVRMLAGEKTALALGPVPLDGKWALEDIYSHSATLKGNGINVVIAWIKGHKAGCEGNRKADRAANRRIVAQSKEEYRDLIENEMFLKRNWNDVKEEYLFRKSGTWFRHGIGKCYVNPTLSGHAAEPVRDEERQTAPPVQHLWGQTKPLEKKRIDYGKLYAKGTGE</sequence>
<evidence type="ECO:0000313" key="2">
    <source>
        <dbReference type="EMBL" id="KAF2247011.1"/>
    </source>
</evidence>
<dbReference type="EMBL" id="ML987197">
    <property type="protein sequence ID" value="KAF2247011.1"/>
    <property type="molecule type" value="Genomic_DNA"/>
</dbReference>
<dbReference type="Pfam" id="PF00075">
    <property type="entry name" value="RNase_H"/>
    <property type="match status" value="1"/>
</dbReference>
<dbReference type="GO" id="GO:0004523">
    <property type="term" value="F:RNA-DNA hybrid ribonuclease activity"/>
    <property type="evidence" value="ECO:0007669"/>
    <property type="project" value="InterPro"/>
</dbReference>
<dbReference type="AlphaFoldDB" id="A0A6A6I9G0"/>
<accession>A0A6A6I9G0</accession>
<dbReference type="PROSITE" id="PS50879">
    <property type="entry name" value="RNASE_H_1"/>
    <property type="match status" value="1"/>
</dbReference>
<dbReference type="OrthoDB" id="3695133at2759"/>
<proteinExistence type="predicted"/>
<protein>
    <recommendedName>
        <fullName evidence="1">RNase H type-1 domain-containing protein</fullName>
    </recommendedName>
</protein>
<dbReference type="GeneID" id="54588307"/>
<feature type="domain" description="RNase H type-1" evidence="1">
    <location>
        <begin position="74"/>
        <end position="233"/>
    </location>
</feature>